<feature type="transmembrane region" description="Helical" evidence="10">
    <location>
        <begin position="399"/>
        <end position="418"/>
    </location>
</feature>
<dbReference type="AlphaFoldDB" id="A0A426PYS0"/>
<feature type="transmembrane region" description="Helical" evidence="10">
    <location>
        <begin position="112"/>
        <end position="134"/>
    </location>
</feature>
<organism evidence="11 12">
    <name type="scientific">Corynebacterium bovis</name>
    <dbReference type="NCBI Taxonomy" id="36808"/>
    <lineage>
        <taxon>Bacteria</taxon>
        <taxon>Bacillati</taxon>
        <taxon>Actinomycetota</taxon>
        <taxon>Actinomycetes</taxon>
        <taxon>Mycobacteriales</taxon>
        <taxon>Corynebacteriaceae</taxon>
        <taxon>Corynebacterium</taxon>
    </lineage>
</organism>
<comment type="pathway">
    <text evidence="2">Glycolipid biosynthesis; glycosylphosphatidylinositol-anchor biosynthesis.</text>
</comment>
<protein>
    <recommendedName>
        <fullName evidence="13">Glycosyltransferase RgtA/B/C/D-like domain-containing protein</fullName>
    </recommendedName>
</protein>
<dbReference type="GO" id="GO:0016020">
    <property type="term" value="C:membrane"/>
    <property type="evidence" value="ECO:0007669"/>
    <property type="project" value="GOC"/>
</dbReference>
<keyword evidence="6 10" id="KW-0812">Transmembrane</keyword>
<keyword evidence="7" id="KW-0256">Endoplasmic reticulum</keyword>
<feature type="transmembrane region" description="Helical" evidence="10">
    <location>
        <begin position="21"/>
        <end position="42"/>
    </location>
</feature>
<dbReference type="EMBL" id="PQNK01000008">
    <property type="protein sequence ID" value="RRO86553.1"/>
    <property type="molecule type" value="Genomic_DNA"/>
</dbReference>
<feature type="transmembrane region" description="Helical" evidence="10">
    <location>
        <begin position="369"/>
        <end position="393"/>
    </location>
</feature>
<keyword evidence="4" id="KW-0328">Glycosyltransferase</keyword>
<evidence type="ECO:0000256" key="10">
    <source>
        <dbReference type="SAM" id="Phobius"/>
    </source>
</evidence>
<evidence type="ECO:0000313" key="12">
    <source>
        <dbReference type="Proteomes" id="UP000276526"/>
    </source>
</evidence>
<dbReference type="InterPro" id="IPR007315">
    <property type="entry name" value="PIG-V/Gpi18"/>
</dbReference>
<evidence type="ECO:0000256" key="7">
    <source>
        <dbReference type="ARBA" id="ARBA00022824"/>
    </source>
</evidence>
<evidence type="ECO:0000256" key="4">
    <source>
        <dbReference type="ARBA" id="ARBA00022676"/>
    </source>
</evidence>
<keyword evidence="3" id="KW-0337">GPI-anchor biosynthesis</keyword>
<feature type="transmembrane region" description="Helical" evidence="10">
    <location>
        <begin position="85"/>
        <end position="105"/>
    </location>
</feature>
<sequence length="476" mass="49577">MGMSALLDAPTPARRLSRPALAAALAASVVLWGVQLTVLTVWGGRHGQSLGDVLSQWDTQWMSRIALHGYAGWTEGGHPSQWQSIAFFPGYPVLLRIVSAPLVVFGVESATLLAGCLLSGVLAAAMVVGLVRLVGDGLDAVPPQTLIGRVVAVLFDGRGADRDADPDADGRGTVARGRGGVAARVTAGTGEDGGPSPATATAVAALALGAPMSAVYWMPYSESLFGVCAVWCLVMLRRHRFLAAGVLAGVAGLTRLTAVALVVTLGLAALVETVRVILDRRAGAGAGSAAAGDGPGSSVTTPLTAWVATVVSAVPLALYIAWADGQAAPVGGYFGAQDSGWHSGFDGGRATMRWLRERTFVGPGDGGDVGYIIAGLSVIAVVLIVVASLWPLLRGALDWRLWLPAAMIAGIVVFSDGIMHSRPRLLIFPVLVLLLPWVAAGARRWRWAFTVPFVVAWCVLGFFVSGWLLVPFRWAI</sequence>
<keyword evidence="9 10" id="KW-0472">Membrane</keyword>
<evidence type="ECO:0000256" key="9">
    <source>
        <dbReference type="ARBA" id="ARBA00023136"/>
    </source>
</evidence>
<feature type="transmembrane region" description="Helical" evidence="10">
    <location>
        <begin position="241"/>
        <end position="271"/>
    </location>
</feature>
<dbReference type="Proteomes" id="UP000276526">
    <property type="component" value="Unassembled WGS sequence"/>
</dbReference>
<feature type="transmembrane region" description="Helical" evidence="10">
    <location>
        <begin position="303"/>
        <end position="322"/>
    </location>
</feature>
<evidence type="ECO:0000256" key="1">
    <source>
        <dbReference type="ARBA" id="ARBA00004477"/>
    </source>
</evidence>
<name>A0A426PYS0_9CORY</name>
<proteinExistence type="predicted"/>
<gene>
    <name evidence="11" type="ORF">CXF48_05905</name>
</gene>
<comment type="caution">
    <text evidence="11">The sequence shown here is derived from an EMBL/GenBank/DDBJ whole genome shotgun (WGS) entry which is preliminary data.</text>
</comment>
<dbReference type="GO" id="GO:0000009">
    <property type="term" value="F:alpha-1,6-mannosyltransferase activity"/>
    <property type="evidence" value="ECO:0007669"/>
    <property type="project" value="InterPro"/>
</dbReference>
<keyword evidence="5" id="KW-0808">Transferase</keyword>
<dbReference type="PANTHER" id="PTHR12468:SF2">
    <property type="entry name" value="GPI MANNOSYLTRANSFERASE 2"/>
    <property type="match status" value="1"/>
</dbReference>
<dbReference type="GO" id="GO:0006506">
    <property type="term" value="P:GPI anchor biosynthetic process"/>
    <property type="evidence" value="ECO:0007669"/>
    <property type="project" value="UniProtKB-UniPathway"/>
</dbReference>
<evidence type="ECO:0000256" key="3">
    <source>
        <dbReference type="ARBA" id="ARBA00022502"/>
    </source>
</evidence>
<evidence type="ECO:0000256" key="8">
    <source>
        <dbReference type="ARBA" id="ARBA00022989"/>
    </source>
</evidence>
<feature type="transmembrane region" description="Helical" evidence="10">
    <location>
        <begin position="214"/>
        <end position="234"/>
    </location>
</feature>
<dbReference type="GO" id="GO:0004376">
    <property type="term" value="F:GPI mannosyltransferase activity"/>
    <property type="evidence" value="ECO:0007669"/>
    <property type="project" value="InterPro"/>
</dbReference>
<keyword evidence="8 10" id="KW-1133">Transmembrane helix</keyword>
<dbReference type="PANTHER" id="PTHR12468">
    <property type="entry name" value="GPI MANNOSYLTRANSFERASE 2"/>
    <property type="match status" value="1"/>
</dbReference>
<dbReference type="UniPathway" id="UPA00196"/>
<evidence type="ECO:0000256" key="6">
    <source>
        <dbReference type="ARBA" id="ARBA00022692"/>
    </source>
</evidence>
<feature type="transmembrane region" description="Helical" evidence="10">
    <location>
        <begin position="448"/>
        <end position="470"/>
    </location>
</feature>
<reference evidence="11 12" key="1">
    <citation type="submission" date="2018-01" db="EMBL/GenBank/DDBJ databases">
        <title>Twenty Corynebacterium bovis Genomes.</title>
        <authorList>
            <person name="Gulvik C.A."/>
        </authorList>
    </citation>
    <scope>NUCLEOTIDE SEQUENCE [LARGE SCALE GENOMIC DNA]</scope>
    <source>
        <strain evidence="11 12">F6900</strain>
    </source>
</reference>
<evidence type="ECO:0000256" key="2">
    <source>
        <dbReference type="ARBA" id="ARBA00004687"/>
    </source>
</evidence>
<evidence type="ECO:0000256" key="5">
    <source>
        <dbReference type="ARBA" id="ARBA00022679"/>
    </source>
</evidence>
<accession>A0A426PYS0</accession>
<evidence type="ECO:0000313" key="11">
    <source>
        <dbReference type="EMBL" id="RRO86553.1"/>
    </source>
</evidence>
<evidence type="ECO:0008006" key="13">
    <source>
        <dbReference type="Google" id="ProtNLM"/>
    </source>
</evidence>
<feature type="transmembrane region" description="Helical" evidence="10">
    <location>
        <begin position="425"/>
        <end position="442"/>
    </location>
</feature>
<comment type="subcellular location">
    <subcellularLocation>
        <location evidence="1">Endoplasmic reticulum membrane</location>
        <topology evidence="1">Multi-pass membrane protein</topology>
    </subcellularLocation>
</comment>